<keyword evidence="1" id="KW-0472">Membrane</keyword>
<organism evidence="2">
    <name type="scientific">marine metagenome</name>
    <dbReference type="NCBI Taxonomy" id="408172"/>
    <lineage>
        <taxon>unclassified sequences</taxon>
        <taxon>metagenomes</taxon>
        <taxon>ecological metagenomes</taxon>
    </lineage>
</organism>
<name>A0A381U9L6_9ZZZZ</name>
<keyword evidence="1" id="KW-1133">Transmembrane helix</keyword>
<dbReference type="AlphaFoldDB" id="A0A381U9L6"/>
<sequence length="64" mass="7229">MKAWLALVVSYLLLMALIIVPRLVGVEALPLRVVFLLIPIGTGLFLYLLLRGVSKKEHMQRKVD</sequence>
<reference evidence="2" key="1">
    <citation type="submission" date="2018-05" db="EMBL/GenBank/DDBJ databases">
        <authorList>
            <person name="Lanie J.A."/>
            <person name="Ng W.-L."/>
            <person name="Kazmierczak K.M."/>
            <person name="Andrzejewski T.M."/>
            <person name="Davidsen T.M."/>
            <person name="Wayne K.J."/>
            <person name="Tettelin H."/>
            <person name="Glass J.I."/>
            <person name="Rusch D."/>
            <person name="Podicherti R."/>
            <person name="Tsui H.-C.T."/>
            <person name="Winkler M.E."/>
        </authorList>
    </citation>
    <scope>NUCLEOTIDE SEQUENCE</scope>
</reference>
<dbReference type="EMBL" id="UINC01006008">
    <property type="protein sequence ID" value="SVA24912.1"/>
    <property type="molecule type" value="Genomic_DNA"/>
</dbReference>
<protein>
    <submittedName>
        <fullName evidence="2">Uncharacterized protein</fullName>
    </submittedName>
</protein>
<evidence type="ECO:0000256" key="1">
    <source>
        <dbReference type="SAM" id="Phobius"/>
    </source>
</evidence>
<proteinExistence type="predicted"/>
<gene>
    <name evidence="2" type="ORF">METZ01_LOCUS77766</name>
</gene>
<feature type="transmembrane region" description="Helical" evidence="1">
    <location>
        <begin position="28"/>
        <end position="50"/>
    </location>
</feature>
<accession>A0A381U9L6</accession>
<keyword evidence="1" id="KW-0812">Transmembrane</keyword>
<evidence type="ECO:0000313" key="2">
    <source>
        <dbReference type="EMBL" id="SVA24912.1"/>
    </source>
</evidence>